<reference evidence="4 5" key="1">
    <citation type="submission" date="2021-06" db="EMBL/GenBank/DDBJ databases">
        <title>Caerostris extrusa draft genome.</title>
        <authorList>
            <person name="Kono N."/>
            <person name="Arakawa K."/>
        </authorList>
    </citation>
    <scope>NUCLEOTIDE SEQUENCE [LARGE SCALE GENOMIC DNA]</scope>
</reference>
<protein>
    <recommendedName>
        <fullName evidence="2">HECT-type E3 ubiquitin transferase</fullName>
        <ecNumber evidence="2">2.3.2.26</ecNumber>
    </recommendedName>
</protein>
<dbReference type="Proteomes" id="UP001054945">
    <property type="component" value="Unassembled WGS sequence"/>
</dbReference>
<name>A0AAV4S921_CAEEX</name>
<comment type="catalytic activity">
    <reaction evidence="1">
        <text>S-ubiquitinyl-[E2 ubiquitin-conjugating enzyme]-L-cysteine + [acceptor protein]-L-lysine = [E2 ubiquitin-conjugating enzyme]-L-cysteine + N(6)-ubiquitinyl-[acceptor protein]-L-lysine.</text>
        <dbReference type="EC" id="2.3.2.26"/>
    </reaction>
</comment>
<keyword evidence="5" id="KW-1185">Reference proteome</keyword>
<evidence type="ECO:0000256" key="2">
    <source>
        <dbReference type="ARBA" id="ARBA00012485"/>
    </source>
</evidence>
<dbReference type="EMBL" id="BPLR01009024">
    <property type="protein sequence ID" value="GIY29111.1"/>
    <property type="molecule type" value="Genomic_DNA"/>
</dbReference>
<accession>A0AAV4S921</accession>
<dbReference type="PANTHER" id="PTHR45700:SF2">
    <property type="entry name" value="UBIQUITIN-PROTEIN LIGASE E3C"/>
    <property type="match status" value="1"/>
</dbReference>
<gene>
    <name evidence="4" type="primary">UBE3C</name>
    <name evidence="4" type="ORF">CEXT_257471</name>
</gene>
<dbReference type="PANTHER" id="PTHR45700">
    <property type="entry name" value="UBIQUITIN-PROTEIN LIGASE E3C"/>
    <property type="match status" value="1"/>
</dbReference>
<dbReference type="AlphaFoldDB" id="A0AAV4S921"/>
<evidence type="ECO:0000313" key="4">
    <source>
        <dbReference type="EMBL" id="GIY29111.1"/>
    </source>
</evidence>
<comment type="caution">
    <text evidence="4">The sequence shown here is derived from an EMBL/GenBank/DDBJ whole genome shotgun (WGS) entry which is preliminary data.</text>
</comment>
<keyword evidence="4" id="KW-0436">Ligase</keyword>
<dbReference type="EC" id="2.3.2.26" evidence="2"/>
<dbReference type="GO" id="GO:0061630">
    <property type="term" value="F:ubiquitin protein ligase activity"/>
    <property type="evidence" value="ECO:0007669"/>
    <property type="project" value="UniProtKB-EC"/>
</dbReference>
<dbReference type="InterPro" id="IPR044611">
    <property type="entry name" value="E3A/B/C-like"/>
</dbReference>
<sequence>MMPFSLDELATISATLKDVCMGLIELAYPDKKSSFHRDYMNAVKSVGSRNLGKSIDFNVDQWNLLFKVVVALLRQLYSRDCRRKFCSEGTWVAKQFPILFDRVAEMYFTNRKTNGYEPFVGPLTLTREQLEDEGPPLFCCRSPATGNLERIPFCNALS</sequence>
<evidence type="ECO:0000313" key="5">
    <source>
        <dbReference type="Proteomes" id="UP001054945"/>
    </source>
</evidence>
<organism evidence="4 5">
    <name type="scientific">Caerostris extrusa</name>
    <name type="common">Bark spider</name>
    <name type="synonym">Caerostris bankana</name>
    <dbReference type="NCBI Taxonomy" id="172846"/>
    <lineage>
        <taxon>Eukaryota</taxon>
        <taxon>Metazoa</taxon>
        <taxon>Ecdysozoa</taxon>
        <taxon>Arthropoda</taxon>
        <taxon>Chelicerata</taxon>
        <taxon>Arachnida</taxon>
        <taxon>Araneae</taxon>
        <taxon>Araneomorphae</taxon>
        <taxon>Entelegynae</taxon>
        <taxon>Araneoidea</taxon>
        <taxon>Araneidae</taxon>
        <taxon>Caerostris</taxon>
    </lineage>
</organism>
<dbReference type="GO" id="GO:0006511">
    <property type="term" value="P:ubiquitin-dependent protein catabolic process"/>
    <property type="evidence" value="ECO:0007669"/>
    <property type="project" value="TreeGrafter"/>
</dbReference>
<dbReference type="GO" id="GO:0000209">
    <property type="term" value="P:protein polyubiquitination"/>
    <property type="evidence" value="ECO:0007669"/>
    <property type="project" value="InterPro"/>
</dbReference>
<proteinExistence type="predicted"/>
<keyword evidence="3" id="KW-0808">Transferase</keyword>
<evidence type="ECO:0000256" key="3">
    <source>
        <dbReference type="ARBA" id="ARBA00022679"/>
    </source>
</evidence>
<evidence type="ECO:0000256" key="1">
    <source>
        <dbReference type="ARBA" id="ARBA00000885"/>
    </source>
</evidence>
<dbReference type="GO" id="GO:0016874">
    <property type="term" value="F:ligase activity"/>
    <property type="evidence" value="ECO:0007669"/>
    <property type="project" value="UniProtKB-KW"/>
</dbReference>